<gene>
    <name evidence="11" type="ORF">AVDCRST_MAG18-108</name>
</gene>
<evidence type="ECO:0000256" key="6">
    <source>
        <dbReference type="NCBIfam" id="TIGR01068"/>
    </source>
</evidence>
<evidence type="ECO:0000256" key="3">
    <source>
        <dbReference type="ARBA" id="ARBA00022982"/>
    </source>
</evidence>
<evidence type="ECO:0000256" key="2">
    <source>
        <dbReference type="ARBA" id="ARBA00022448"/>
    </source>
</evidence>
<dbReference type="PRINTS" id="PR00421">
    <property type="entry name" value="THIOREDOXIN"/>
</dbReference>
<feature type="site" description="Contributes to redox potential value" evidence="8">
    <location>
        <position position="34"/>
    </location>
</feature>
<dbReference type="PROSITE" id="PS51352">
    <property type="entry name" value="THIOREDOXIN_2"/>
    <property type="match status" value="1"/>
</dbReference>
<dbReference type="SUPFAM" id="SSF52833">
    <property type="entry name" value="Thioredoxin-like"/>
    <property type="match status" value="1"/>
</dbReference>
<dbReference type="PROSITE" id="PS00194">
    <property type="entry name" value="THIOREDOXIN_1"/>
    <property type="match status" value="1"/>
</dbReference>
<feature type="disulfide bond" description="Redox-active" evidence="9">
    <location>
        <begin position="32"/>
        <end position="35"/>
    </location>
</feature>
<evidence type="ECO:0000256" key="1">
    <source>
        <dbReference type="ARBA" id="ARBA00008987"/>
    </source>
</evidence>
<comment type="similarity">
    <text evidence="1 7">Belongs to the thioredoxin family.</text>
</comment>
<dbReference type="InterPro" id="IPR005746">
    <property type="entry name" value="Thioredoxin"/>
</dbReference>
<dbReference type="FunFam" id="3.40.30.10:FF:000001">
    <property type="entry name" value="Thioredoxin"/>
    <property type="match status" value="1"/>
</dbReference>
<dbReference type="Pfam" id="PF00085">
    <property type="entry name" value="Thioredoxin"/>
    <property type="match status" value="1"/>
</dbReference>
<sequence>MTKPQPVTDATFDERVLGADRAVLVDFWAKWCPPCHALAPVLDDIAREQADKLTILKLDVDENQGTPLRFGVMSFPTLILFKDGQPVKQLVGARPKGALLREIGPYLG</sequence>
<feature type="active site" description="Nucleophile" evidence="8">
    <location>
        <position position="32"/>
    </location>
</feature>
<feature type="domain" description="Thioredoxin" evidence="10">
    <location>
        <begin position="1"/>
        <end position="108"/>
    </location>
</feature>
<dbReference type="NCBIfam" id="TIGR01068">
    <property type="entry name" value="thioredoxin"/>
    <property type="match status" value="1"/>
</dbReference>
<feature type="site" description="Deprotonates C-terminal active site Cys" evidence="8">
    <location>
        <position position="26"/>
    </location>
</feature>
<keyword evidence="4 9" id="KW-1015">Disulfide bond</keyword>
<dbReference type="InterPro" id="IPR013766">
    <property type="entry name" value="Thioredoxin_domain"/>
</dbReference>
<dbReference type="AlphaFoldDB" id="A0A6J4UHZ5"/>
<dbReference type="PIRSF" id="PIRSF000077">
    <property type="entry name" value="Thioredoxin"/>
    <property type="match status" value="1"/>
</dbReference>
<organism evidence="11">
    <name type="scientific">uncultured Thermomicrobiales bacterium</name>
    <dbReference type="NCBI Taxonomy" id="1645740"/>
    <lineage>
        <taxon>Bacteria</taxon>
        <taxon>Pseudomonadati</taxon>
        <taxon>Thermomicrobiota</taxon>
        <taxon>Thermomicrobia</taxon>
        <taxon>Thermomicrobiales</taxon>
        <taxon>environmental samples</taxon>
    </lineage>
</organism>
<protein>
    <recommendedName>
        <fullName evidence="6 7">Thioredoxin</fullName>
    </recommendedName>
</protein>
<dbReference type="PANTHER" id="PTHR45663:SF11">
    <property type="entry name" value="GEO12009P1"/>
    <property type="match status" value="1"/>
</dbReference>
<keyword evidence="3" id="KW-0249">Electron transport</keyword>
<dbReference type="GO" id="GO:0015035">
    <property type="term" value="F:protein-disulfide reductase activity"/>
    <property type="evidence" value="ECO:0007669"/>
    <property type="project" value="UniProtKB-UniRule"/>
</dbReference>
<evidence type="ECO:0000256" key="4">
    <source>
        <dbReference type="ARBA" id="ARBA00023157"/>
    </source>
</evidence>
<evidence type="ECO:0000256" key="8">
    <source>
        <dbReference type="PIRSR" id="PIRSR000077-1"/>
    </source>
</evidence>
<keyword evidence="2" id="KW-0813">Transport</keyword>
<evidence type="ECO:0000256" key="5">
    <source>
        <dbReference type="ARBA" id="ARBA00023284"/>
    </source>
</evidence>
<feature type="active site" description="Nucleophile" evidence="8">
    <location>
        <position position="35"/>
    </location>
</feature>
<proteinExistence type="inferred from homology"/>
<dbReference type="CDD" id="cd02947">
    <property type="entry name" value="TRX_family"/>
    <property type="match status" value="1"/>
</dbReference>
<dbReference type="EMBL" id="CADCWN010000010">
    <property type="protein sequence ID" value="CAA9548619.1"/>
    <property type="molecule type" value="Genomic_DNA"/>
</dbReference>
<dbReference type="Gene3D" id="3.40.30.10">
    <property type="entry name" value="Glutaredoxin"/>
    <property type="match status" value="1"/>
</dbReference>
<feature type="site" description="Contributes to redox potential value" evidence="8">
    <location>
        <position position="33"/>
    </location>
</feature>
<evidence type="ECO:0000259" key="10">
    <source>
        <dbReference type="PROSITE" id="PS51352"/>
    </source>
</evidence>
<name>A0A6J4UHZ5_9BACT</name>
<dbReference type="GO" id="GO:0005829">
    <property type="term" value="C:cytosol"/>
    <property type="evidence" value="ECO:0007669"/>
    <property type="project" value="TreeGrafter"/>
</dbReference>
<dbReference type="InterPro" id="IPR017937">
    <property type="entry name" value="Thioredoxin_CS"/>
</dbReference>
<evidence type="ECO:0000313" key="11">
    <source>
        <dbReference type="EMBL" id="CAA9548619.1"/>
    </source>
</evidence>
<evidence type="ECO:0000256" key="9">
    <source>
        <dbReference type="PIRSR" id="PIRSR000077-4"/>
    </source>
</evidence>
<reference evidence="11" key="1">
    <citation type="submission" date="2020-02" db="EMBL/GenBank/DDBJ databases">
        <authorList>
            <person name="Meier V. D."/>
        </authorList>
    </citation>
    <scope>NUCLEOTIDE SEQUENCE</scope>
    <source>
        <strain evidence="11">AVDCRST_MAG18</strain>
    </source>
</reference>
<dbReference type="InterPro" id="IPR036249">
    <property type="entry name" value="Thioredoxin-like_sf"/>
</dbReference>
<dbReference type="GO" id="GO:0045454">
    <property type="term" value="P:cell redox homeostasis"/>
    <property type="evidence" value="ECO:0007669"/>
    <property type="project" value="TreeGrafter"/>
</dbReference>
<evidence type="ECO:0000256" key="7">
    <source>
        <dbReference type="PIRNR" id="PIRNR000077"/>
    </source>
</evidence>
<keyword evidence="5 9" id="KW-0676">Redox-active center</keyword>
<dbReference type="PANTHER" id="PTHR45663">
    <property type="entry name" value="GEO12009P1"/>
    <property type="match status" value="1"/>
</dbReference>
<accession>A0A6J4UHZ5</accession>